<accession>A0ABS9RSW2</accession>
<dbReference type="Gene3D" id="2.130.10.10">
    <property type="entry name" value="YVTN repeat-like/Quinoprotein amine dehydrogenase"/>
    <property type="match status" value="2"/>
</dbReference>
<keyword evidence="4" id="KW-1185">Reference proteome</keyword>
<dbReference type="InterPro" id="IPR015943">
    <property type="entry name" value="WD40/YVTN_repeat-like_dom_sf"/>
</dbReference>
<comment type="caution">
    <text evidence="3">The sequence shown here is derived from an EMBL/GenBank/DDBJ whole genome shotgun (WGS) entry which is preliminary data.</text>
</comment>
<feature type="domain" description="YNCE-like beta-propeller" evidence="2">
    <location>
        <begin position="286"/>
        <end position="380"/>
    </location>
</feature>
<dbReference type="InterPro" id="IPR011045">
    <property type="entry name" value="N2O_reductase_N"/>
</dbReference>
<proteinExistence type="predicted"/>
<dbReference type="SUPFAM" id="SSF50974">
    <property type="entry name" value="Nitrous oxide reductase, N-terminal domain"/>
    <property type="match status" value="1"/>
</dbReference>
<evidence type="ECO:0000313" key="4">
    <source>
        <dbReference type="Proteomes" id="UP001202117"/>
    </source>
</evidence>
<dbReference type="RefSeq" id="WP_240567690.1">
    <property type="nucleotide sequence ID" value="NZ_JAKVPY010000007.1"/>
</dbReference>
<organism evidence="3 4">
    <name type="scientific">Halomonas flagellata</name>
    <dbReference type="NCBI Taxonomy" id="2920385"/>
    <lineage>
        <taxon>Bacteria</taxon>
        <taxon>Pseudomonadati</taxon>
        <taxon>Pseudomonadota</taxon>
        <taxon>Gammaproteobacteria</taxon>
        <taxon>Oceanospirillales</taxon>
        <taxon>Halomonadaceae</taxon>
        <taxon>Halomonas</taxon>
    </lineage>
</organism>
<dbReference type="InterPro" id="IPR051200">
    <property type="entry name" value="Host-pathogen_enzymatic-act"/>
</dbReference>
<reference evidence="3 4" key="1">
    <citation type="submission" date="2022-02" db="EMBL/GenBank/DDBJ databases">
        <title>Halomonas fukangensis sp. nov., a halophilic bacterium isolated from a bulk soil of Kalidium foliatum at Fukang.</title>
        <authorList>
            <person name="Huang Y."/>
        </authorList>
    </citation>
    <scope>NUCLEOTIDE SEQUENCE [LARGE SCALE GENOMIC DNA]</scope>
    <source>
        <strain evidence="3 4">EGI 63088</strain>
    </source>
</reference>
<keyword evidence="1" id="KW-0732">Signal</keyword>
<dbReference type="EMBL" id="JAKVPY010000007">
    <property type="protein sequence ID" value="MCH4562915.1"/>
    <property type="molecule type" value="Genomic_DNA"/>
</dbReference>
<name>A0ABS9RSW2_9GAMM</name>
<dbReference type="InterPro" id="IPR048433">
    <property type="entry name" value="YNCE-like_beta-prop"/>
</dbReference>
<protein>
    <recommendedName>
        <fullName evidence="2">YNCE-like beta-propeller domain-containing protein</fullName>
    </recommendedName>
</protein>
<sequence length="387" mass="41420">MSILLFLHLPIVGNMDSGTESPTQQTRAGGEWLISLGAHLRTCRRGGNGSCSAVGYRRAGTAAEGYRILRWLFVTFVAAVLAGWQLAPASTPTPEPGVRLVWVGVEDAERFVLVDLDAREVIEGYNTPSGPHNVTVAEDGTAAGTLYRGTELAIVRDGELTFVELGDTPHDVKATGDLFVVANEMAERLDLVTLDGEHITSIPLRGQPHDTAIAPGGMTAWVTLNHTGELAIVDLDAHEVVDYVPTGQSPHNILFGPDGRFWVTDWRGLVHAFSAEGELLETMPVGEEAHHLAFTPEGGEVWVTDHHTREAIVIDTATYEVLARLGIPGSPHHVNFTPDGELAAVADHTNGTLVVFDVATREKVATIEVGPGPHGVWAVSADAARKS</sequence>
<dbReference type="PANTHER" id="PTHR47197:SF3">
    <property type="entry name" value="DIHYDRO-HEME D1 DEHYDROGENASE"/>
    <property type="match status" value="1"/>
</dbReference>
<evidence type="ECO:0000259" key="2">
    <source>
        <dbReference type="Pfam" id="PF21783"/>
    </source>
</evidence>
<evidence type="ECO:0000256" key="1">
    <source>
        <dbReference type="ARBA" id="ARBA00022729"/>
    </source>
</evidence>
<dbReference type="Proteomes" id="UP001202117">
    <property type="component" value="Unassembled WGS sequence"/>
</dbReference>
<evidence type="ECO:0000313" key="3">
    <source>
        <dbReference type="EMBL" id="MCH4562915.1"/>
    </source>
</evidence>
<dbReference type="Pfam" id="PF21783">
    <property type="entry name" value="YNCE"/>
    <property type="match status" value="1"/>
</dbReference>
<dbReference type="PANTHER" id="PTHR47197">
    <property type="entry name" value="PROTEIN NIRF"/>
    <property type="match status" value="1"/>
</dbReference>
<gene>
    <name evidence="3" type="ORF">MKP05_07205</name>
</gene>